<dbReference type="KEGG" id="syn:slr0439"/>
<dbReference type="SUPFAM" id="SSF50969">
    <property type="entry name" value="YVTN repeat-like/Quinoprotein amine dehydrogenase"/>
    <property type="match status" value="1"/>
</dbReference>
<dbReference type="PIR" id="S74341">
    <property type="entry name" value="S74341"/>
</dbReference>
<keyword evidence="1" id="KW-0472">Membrane</keyword>
<dbReference type="STRING" id="1148.gene:10499758"/>
<sequence>MSYLNLDTFMTLVLPKLLRMTLVSFVIASVVGSVVGWIATLIWRGKNLSDLSDSPNPRGWLIKPAIFGSFIGMVLIGLLPIEANPASLVGGPYSGLWFLMMFVFLAPLGSIAGAVIGATLGTKQFSQIKREKLIGIVLLLTYFFATVVLYVGLAPPALVMEKPTGNDPFPVVGELKGYESGPKDLALSDNGQQLAVVTVRYGEDKVEIWDLPRKKVLYSFKTKPNSSVTLKDILSSLEFSKDGQQLITAAVQQVQVRDLTNGAVQMRLEGGELAYPIADNKLVTLASVDAWANEPEPHNIKVWDLDTGKLLQTINADLAPTERFSVPIAISPDGRLVAFPPGLYSDRIEIWDIGNQKQVTALTSNQPAGVLSLAFSPDGEQLAVALGQGAPLSVWDWRSPKQVKTIAKADRAEVLYWTEQGIFVGSDGAFQVWDPQTGEARQKLDLQPTEERAKSDLRFPLGPSALSADRTTLAVYIPQQGIRVWRVEVAPKKRTGEKALN</sequence>
<keyword evidence="1" id="KW-0812">Transmembrane</keyword>
<dbReference type="eggNOG" id="COG2319">
    <property type="taxonomic scope" value="Bacteria"/>
</dbReference>
<dbReference type="SMART" id="SM00320">
    <property type="entry name" value="WD40"/>
    <property type="match status" value="4"/>
</dbReference>
<dbReference type="AlphaFoldDB" id="Q55127"/>
<reference evidence="2 3" key="1">
    <citation type="journal article" date="1995" name="DNA Res.">
        <title>Sequence analysis of the genome of the unicellular cyanobacterium Synechocystis sp. strain PCC6803. I. Sequence features in the 1 Mb region from map positions 64% to 92% of the genome.</title>
        <authorList>
            <person name="Kaneko T."/>
            <person name="Tanaka A."/>
            <person name="Sato S."/>
            <person name="Kotani H."/>
            <person name="Sazuka T."/>
            <person name="Miyajima N."/>
            <person name="Sugiura M."/>
            <person name="Tabata S."/>
        </authorList>
    </citation>
    <scope>NUCLEOTIDE SEQUENCE [LARGE SCALE GENOMIC DNA]</scope>
    <source>
        <strain evidence="3">ATCC 27184 / PCC 6803 / Kazusa</strain>
    </source>
</reference>
<dbReference type="PhylomeDB" id="Q55127"/>
<keyword evidence="3" id="KW-1185">Reference proteome</keyword>
<dbReference type="EnsemblBacteria" id="BAA10259">
    <property type="protein sequence ID" value="BAA10259"/>
    <property type="gene ID" value="BAA10259"/>
</dbReference>
<reference evidence="2 3" key="2">
    <citation type="journal article" date="1996" name="DNA Res.">
        <title>Sequence analysis of the genome of the unicellular cyanobacterium Synechocystis sp. strain PCC6803. II. Sequence determination of the entire genome and assignment of potential protein-coding regions.</title>
        <authorList>
            <person name="Kaneko T."/>
            <person name="Sato S."/>
            <person name="Kotani H."/>
            <person name="Tanaka A."/>
            <person name="Asamizu E."/>
            <person name="Nakamura Y."/>
            <person name="Miyajima N."/>
            <person name="Hirosawa M."/>
            <person name="Sugiura M."/>
            <person name="Sasamoto S."/>
            <person name="Kimura T."/>
            <person name="Hosouchi T."/>
            <person name="Matsuno A."/>
            <person name="Muraki A."/>
            <person name="Nakazaki N."/>
            <person name="Naruo K."/>
            <person name="Okumura S."/>
            <person name="Shimpo S."/>
            <person name="Takeuchi C."/>
            <person name="Wada T."/>
            <person name="Watanabe A."/>
            <person name="Yamada M."/>
            <person name="Yasuda M."/>
            <person name="Tabata S."/>
        </authorList>
    </citation>
    <scope>NUCLEOTIDE SEQUENCE [LARGE SCALE GENOMIC DNA]</scope>
    <source>
        <strain evidence="3">ATCC 27184 / PCC 6803 / Kazusa</strain>
    </source>
</reference>
<dbReference type="Gene3D" id="2.130.10.10">
    <property type="entry name" value="YVTN repeat-like/Quinoprotein amine dehydrogenase"/>
    <property type="match status" value="2"/>
</dbReference>
<name>Q55127_SYNY3</name>
<dbReference type="IntAct" id="Q55127">
    <property type="interactions" value="1"/>
</dbReference>
<feature type="transmembrane region" description="Helical" evidence="1">
    <location>
        <begin position="64"/>
        <end position="83"/>
    </location>
</feature>
<protein>
    <submittedName>
        <fullName evidence="2">Slr0439 protein</fullName>
    </submittedName>
</protein>
<feature type="transmembrane region" description="Helical" evidence="1">
    <location>
        <begin position="95"/>
        <end position="121"/>
    </location>
</feature>
<evidence type="ECO:0000256" key="1">
    <source>
        <dbReference type="SAM" id="Phobius"/>
    </source>
</evidence>
<dbReference type="InterPro" id="IPR001680">
    <property type="entry name" value="WD40_rpt"/>
</dbReference>
<proteinExistence type="predicted"/>
<accession>Q55127</accession>
<dbReference type="SMR" id="Q55127"/>
<dbReference type="PaxDb" id="1148-1001120"/>
<gene>
    <name evidence="2" type="ordered locus">slr0439</name>
</gene>
<evidence type="ECO:0000313" key="3">
    <source>
        <dbReference type="Proteomes" id="UP000001425"/>
    </source>
</evidence>
<feature type="transmembrane region" description="Helical" evidence="1">
    <location>
        <begin position="133"/>
        <end position="153"/>
    </location>
</feature>
<dbReference type="InParanoid" id="Q55127"/>
<feature type="transmembrane region" description="Helical" evidence="1">
    <location>
        <begin position="20"/>
        <end position="43"/>
    </location>
</feature>
<dbReference type="PANTHER" id="PTHR45048:SF1">
    <property type="entry name" value="WD REPEAT-CONTAINING PROTEIN 88"/>
    <property type="match status" value="1"/>
</dbReference>
<organism evidence="2 3">
    <name type="scientific">Synechocystis sp. (strain ATCC 27184 / PCC 6803 / Kazusa)</name>
    <dbReference type="NCBI Taxonomy" id="1111708"/>
    <lineage>
        <taxon>Bacteria</taxon>
        <taxon>Bacillati</taxon>
        <taxon>Cyanobacteriota</taxon>
        <taxon>Cyanophyceae</taxon>
        <taxon>Synechococcales</taxon>
        <taxon>Merismopediaceae</taxon>
        <taxon>Synechocystis</taxon>
    </lineage>
</organism>
<evidence type="ECO:0000313" key="2">
    <source>
        <dbReference type="EMBL" id="BAA10259.1"/>
    </source>
</evidence>
<keyword evidence="1" id="KW-1133">Transmembrane helix</keyword>
<dbReference type="InterPro" id="IPR011044">
    <property type="entry name" value="Quino_amine_DH_bsu"/>
</dbReference>
<dbReference type="Proteomes" id="UP000001425">
    <property type="component" value="Chromosome"/>
</dbReference>
<dbReference type="InterPro" id="IPR015943">
    <property type="entry name" value="WD40/YVTN_repeat-like_dom_sf"/>
</dbReference>
<dbReference type="EMBL" id="BA000022">
    <property type="protein sequence ID" value="BAA10259.1"/>
    <property type="molecule type" value="Genomic_DNA"/>
</dbReference>
<dbReference type="PANTHER" id="PTHR45048">
    <property type="match status" value="1"/>
</dbReference>